<evidence type="ECO:0000313" key="2">
    <source>
        <dbReference type="Proteomes" id="UP000183410"/>
    </source>
</evidence>
<proteinExistence type="predicted"/>
<keyword evidence="2" id="KW-1185">Reference proteome</keyword>
<organism evidence="1 2">
    <name type="scientific">Paenibacillus algorifonticola</name>
    <dbReference type="NCBI Taxonomy" id="684063"/>
    <lineage>
        <taxon>Bacteria</taxon>
        <taxon>Bacillati</taxon>
        <taxon>Bacillota</taxon>
        <taxon>Bacilli</taxon>
        <taxon>Bacillales</taxon>
        <taxon>Paenibacillaceae</taxon>
        <taxon>Paenibacillus</taxon>
    </lineage>
</organism>
<dbReference type="EMBL" id="FONN01000014">
    <property type="protein sequence ID" value="SFF12167.1"/>
    <property type="molecule type" value="Genomic_DNA"/>
</dbReference>
<protein>
    <submittedName>
        <fullName evidence="1">Uncharacterized protein</fullName>
    </submittedName>
</protein>
<dbReference type="Proteomes" id="UP000183410">
    <property type="component" value="Unassembled WGS sequence"/>
</dbReference>
<sequence length="104" mass="11935">METIALTSIEMTYQQGTRQLTFTNADLFLVTDFGSVLWYVDANGIADADLLKWFNQSEDIRIELRVTSLDNRTFEGTAYFHPNEKHYAAAIRGEGELRLINNEQ</sequence>
<gene>
    <name evidence="1" type="ORF">SAMN04487969_114146</name>
</gene>
<dbReference type="OrthoDB" id="2678890at2"/>
<accession>A0A1I2G5A6</accession>
<name>A0A1I2G5A6_9BACL</name>
<evidence type="ECO:0000313" key="1">
    <source>
        <dbReference type="EMBL" id="SFF12167.1"/>
    </source>
</evidence>
<reference evidence="2" key="1">
    <citation type="submission" date="2016-10" db="EMBL/GenBank/DDBJ databases">
        <authorList>
            <person name="Varghese N."/>
            <person name="Submissions S."/>
        </authorList>
    </citation>
    <scope>NUCLEOTIDE SEQUENCE [LARGE SCALE GENOMIC DNA]</scope>
    <source>
        <strain evidence="2">CGMCC 1.10223</strain>
    </source>
</reference>
<dbReference type="AlphaFoldDB" id="A0A1I2G5A6"/>
<dbReference type="RefSeq" id="WP_046233070.1">
    <property type="nucleotide sequence ID" value="NZ_FONN01000014.1"/>
</dbReference>